<gene>
    <name evidence="4" type="ORF">Cdeb_02891</name>
</gene>
<dbReference type="Proteomes" id="UP000286235">
    <property type="component" value="Unassembled WGS sequence"/>
</dbReference>
<evidence type="ECO:0000313" key="5">
    <source>
        <dbReference type="Proteomes" id="UP000286235"/>
    </source>
</evidence>
<evidence type="ECO:0000313" key="4">
    <source>
        <dbReference type="EMBL" id="RKO63445.1"/>
    </source>
</evidence>
<keyword evidence="4" id="KW-0378">Hydrolase</keyword>
<feature type="domain" description="DnaB/C C-terminal" evidence="2">
    <location>
        <begin position="328"/>
        <end position="386"/>
    </location>
</feature>
<dbReference type="EMBL" id="AZRV01000007">
    <property type="protein sequence ID" value="RKO63445.1"/>
    <property type="molecule type" value="Genomic_DNA"/>
</dbReference>
<evidence type="ECO:0000259" key="3">
    <source>
        <dbReference type="Pfam" id="PF25888"/>
    </source>
</evidence>
<accession>A0A420VIL7</accession>
<comment type="caution">
    <text evidence="4">The sequence shown here is derived from an EMBL/GenBank/DDBJ whole genome shotgun (WGS) entry which is preliminary data.</text>
</comment>
<proteinExistence type="inferred from homology"/>
<dbReference type="Pfam" id="PF07261">
    <property type="entry name" value="DnaB_2"/>
    <property type="match status" value="1"/>
</dbReference>
<dbReference type="InterPro" id="IPR034829">
    <property type="entry name" value="DnaD-like_sf"/>
</dbReference>
<dbReference type="GO" id="GO:0004386">
    <property type="term" value="F:helicase activity"/>
    <property type="evidence" value="ECO:0007669"/>
    <property type="project" value="UniProtKB-KW"/>
</dbReference>
<keyword evidence="4" id="KW-0067">ATP-binding</keyword>
<dbReference type="InterPro" id="IPR058660">
    <property type="entry name" value="WHD_DnaB"/>
</dbReference>
<keyword evidence="5" id="KW-1185">Reference proteome</keyword>
<dbReference type="Pfam" id="PF25888">
    <property type="entry name" value="WHD_DnaB"/>
    <property type="match status" value="1"/>
</dbReference>
<name>A0A420VIL7_9BACI</name>
<dbReference type="InterPro" id="IPR006343">
    <property type="entry name" value="DnaB/C_C"/>
</dbReference>
<keyword evidence="4" id="KW-0547">Nucleotide-binding</keyword>
<evidence type="ECO:0000259" key="2">
    <source>
        <dbReference type="Pfam" id="PF07261"/>
    </source>
</evidence>
<evidence type="ECO:0000256" key="1">
    <source>
        <dbReference type="ARBA" id="ARBA00093462"/>
    </source>
</evidence>
<sequence>MVMDMHWKEVVPADRYLVEADGLFNEGDAKVMALLYQPLIGPFSVSLYMTMKHQIADQKLHSEPCTHYFLMNVLDADLAEIYRARLKLEAIGLLETYVKETDGPRMFIYSLKPPLSPEQFFSDGVLNVYLYRKVGKEYFARLKSFFSDKALSKESFKNITKAFQEVFQSSFAHPPYPPKEEKGEKLFANPSGGPLRIRPEEFDYELLMEGLTNALIPADAFTEEVKEAILKLAFLYGVDPLEMKNLVLVALDEENRIDIEELRKQARDWYFLKYGGELPDLVERTQPAVWRSGIEEPKTQEERLIRYLETVSPRELLEDLTEGATVAEPDLKLIEDLMIRYKLPPGVVNVLIQFCLLKTDMKLSRTYVEKIAAHWSRKKIKTVREALDIAKKEHKQYLDWQQKKKTKNGEQWKPVRKEPLPEWFENWEILQDEKDTIANFEEEKRKLEEELRNL</sequence>
<organism evidence="4 5">
    <name type="scientific">Caldibacillus debilis GB1</name>
    <dbReference type="NCBI Taxonomy" id="1339248"/>
    <lineage>
        <taxon>Bacteria</taxon>
        <taxon>Bacillati</taxon>
        <taxon>Bacillota</taxon>
        <taxon>Bacilli</taxon>
        <taxon>Bacillales</taxon>
        <taxon>Bacillaceae</taxon>
        <taxon>Caldibacillus</taxon>
    </lineage>
</organism>
<protein>
    <submittedName>
        <fullName evidence="4">Replicative DNA helicase loader DnaB</fullName>
    </submittedName>
</protein>
<reference evidence="4 5" key="1">
    <citation type="submission" date="2013-12" db="EMBL/GenBank/DDBJ databases">
        <title>Genome and proteome characterization of Caldibacillus debilis GB1 derived from a cellulolytic aero-tolerant co-culture.</title>
        <authorList>
            <person name="Wushke S.T."/>
            <person name="Zhang X."/>
            <person name="Fristensky B."/>
            <person name="Wilkins J.A."/>
            <person name="Levin D.B."/>
            <person name="Sparling R."/>
        </authorList>
    </citation>
    <scope>NUCLEOTIDE SEQUENCE [LARGE SCALE GENOMIC DNA]</scope>
    <source>
        <strain evidence="4 5">GB1</strain>
    </source>
</reference>
<feature type="domain" description="Replicative helicase loading/DNA remodeling protein DnaB N-terminal winged helix" evidence="3">
    <location>
        <begin position="14"/>
        <end position="266"/>
    </location>
</feature>
<comment type="similarity">
    <text evidence="1">Belongs to the DnaB/DnaD family.</text>
</comment>
<dbReference type="AlphaFoldDB" id="A0A420VIL7"/>
<dbReference type="Gene3D" id="1.10.10.630">
    <property type="entry name" value="DnaD domain-like"/>
    <property type="match status" value="1"/>
</dbReference>
<keyword evidence="4" id="KW-0347">Helicase</keyword>